<dbReference type="Proteomes" id="UP000093391">
    <property type="component" value="Chromosome"/>
</dbReference>
<proteinExistence type="predicted"/>
<accession>A0A1B2M3Y3</accession>
<dbReference type="RefSeq" id="WP_067559217.1">
    <property type="nucleotide sequence ID" value="NZ_CP016895.1"/>
</dbReference>
<dbReference type="OrthoDB" id="6691882at2"/>
<gene>
    <name evidence="2" type="ORF">BFG52_06020</name>
</gene>
<evidence type="ECO:0000313" key="3">
    <source>
        <dbReference type="Proteomes" id="UP000093391"/>
    </source>
</evidence>
<evidence type="ECO:0008006" key="4">
    <source>
        <dbReference type="Google" id="ProtNLM"/>
    </source>
</evidence>
<sequence>MNLKKLILFPVTLLMGVVSCATTPFSTYDMATTSFNYDPRYTSDMVRLNGVEIGGGFGGAISTDPIKVGHQVVTWKETNSKRVHQAKNEVIITREQLKGKKYLAAHLYPDETVEIITSDHWPDPTEKGLAWQKKLRDEMKQNKE</sequence>
<feature type="signal peptide" evidence="1">
    <location>
        <begin position="1"/>
        <end position="20"/>
    </location>
</feature>
<evidence type="ECO:0000256" key="1">
    <source>
        <dbReference type="SAM" id="SignalP"/>
    </source>
</evidence>
<reference evidence="2 3" key="1">
    <citation type="submission" date="2016-08" db="EMBL/GenBank/DDBJ databases">
        <authorList>
            <person name="Seilhamer J.J."/>
        </authorList>
    </citation>
    <scope>NUCLEOTIDE SEQUENCE [LARGE SCALE GENOMIC DNA]</scope>
    <source>
        <strain evidence="2 3">BRTC-1</strain>
    </source>
</reference>
<name>A0A1B2M3Y3_9GAMM</name>
<dbReference type="EMBL" id="CP016895">
    <property type="protein sequence ID" value="AOA59898.1"/>
    <property type="molecule type" value="Genomic_DNA"/>
</dbReference>
<evidence type="ECO:0000313" key="2">
    <source>
        <dbReference type="EMBL" id="AOA59898.1"/>
    </source>
</evidence>
<keyword evidence="1" id="KW-0732">Signal</keyword>
<feature type="chain" id="PRO_5008540051" description="DUF3304 domain-containing protein" evidence="1">
    <location>
        <begin position="21"/>
        <end position="144"/>
    </location>
</feature>
<keyword evidence="3" id="KW-1185">Reference proteome</keyword>
<dbReference type="AlphaFoldDB" id="A0A1B2M3Y3"/>
<dbReference type="PROSITE" id="PS51257">
    <property type="entry name" value="PROKAR_LIPOPROTEIN"/>
    <property type="match status" value="1"/>
</dbReference>
<protein>
    <recommendedName>
        <fullName evidence="4">DUF3304 domain-containing protein</fullName>
    </recommendedName>
</protein>
<dbReference type="KEGG" id="ala:BFG52_06020"/>
<organism evidence="2 3">
    <name type="scientific">Acinetobacter larvae</name>
    <dbReference type="NCBI Taxonomy" id="1789224"/>
    <lineage>
        <taxon>Bacteria</taxon>
        <taxon>Pseudomonadati</taxon>
        <taxon>Pseudomonadota</taxon>
        <taxon>Gammaproteobacteria</taxon>
        <taxon>Moraxellales</taxon>
        <taxon>Moraxellaceae</taxon>
        <taxon>Acinetobacter</taxon>
    </lineage>
</organism>